<evidence type="ECO:0000313" key="1">
    <source>
        <dbReference type="EMBL" id="KAI3709596.1"/>
    </source>
</evidence>
<dbReference type="EMBL" id="CM042015">
    <property type="protein sequence ID" value="KAI3709596.1"/>
    <property type="molecule type" value="Genomic_DNA"/>
</dbReference>
<gene>
    <name evidence="1" type="ORF">L2E82_39362</name>
</gene>
<reference evidence="1 2" key="2">
    <citation type="journal article" date="2022" name="Mol. Ecol. Resour.">
        <title>The genomes of chicory, endive, great burdock and yacon provide insights into Asteraceae paleo-polyploidization history and plant inulin production.</title>
        <authorList>
            <person name="Fan W."/>
            <person name="Wang S."/>
            <person name="Wang H."/>
            <person name="Wang A."/>
            <person name="Jiang F."/>
            <person name="Liu H."/>
            <person name="Zhao H."/>
            <person name="Xu D."/>
            <person name="Zhang Y."/>
        </authorList>
    </citation>
    <scope>NUCLEOTIDE SEQUENCE [LARGE SCALE GENOMIC DNA]</scope>
    <source>
        <strain evidence="2">cv. Punajuju</strain>
        <tissue evidence="1">Leaves</tissue>
    </source>
</reference>
<evidence type="ECO:0000313" key="2">
    <source>
        <dbReference type="Proteomes" id="UP001055811"/>
    </source>
</evidence>
<dbReference type="Proteomes" id="UP001055811">
    <property type="component" value="Linkage Group LG07"/>
</dbReference>
<name>A0ACB9AI04_CICIN</name>
<protein>
    <submittedName>
        <fullName evidence="1">Uncharacterized protein</fullName>
    </submittedName>
</protein>
<sequence>MAEEYTNRRTPKSRQAFTSHSDHIETELPIRAEGGVVVSGTSSSSSSSPSVQNHQISIVLVEVEEEAEDNED</sequence>
<proteinExistence type="predicted"/>
<accession>A0ACB9AI04</accession>
<comment type="caution">
    <text evidence="1">The sequence shown here is derived from an EMBL/GenBank/DDBJ whole genome shotgun (WGS) entry which is preliminary data.</text>
</comment>
<organism evidence="1 2">
    <name type="scientific">Cichorium intybus</name>
    <name type="common">Chicory</name>
    <dbReference type="NCBI Taxonomy" id="13427"/>
    <lineage>
        <taxon>Eukaryota</taxon>
        <taxon>Viridiplantae</taxon>
        <taxon>Streptophyta</taxon>
        <taxon>Embryophyta</taxon>
        <taxon>Tracheophyta</taxon>
        <taxon>Spermatophyta</taxon>
        <taxon>Magnoliopsida</taxon>
        <taxon>eudicotyledons</taxon>
        <taxon>Gunneridae</taxon>
        <taxon>Pentapetalae</taxon>
        <taxon>asterids</taxon>
        <taxon>campanulids</taxon>
        <taxon>Asterales</taxon>
        <taxon>Asteraceae</taxon>
        <taxon>Cichorioideae</taxon>
        <taxon>Cichorieae</taxon>
        <taxon>Cichoriinae</taxon>
        <taxon>Cichorium</taxon>
    </lineage>
</organism>
<reference evidence="2" key="1">
    <citation type="journal article" date="2022" name="Mol. Ecol. Resour.">
        <title>The genomes of chicory, endive, great burdock and yacon provide insights into Asteraceae palaeo-polyploidization history and plant inulin production.</title>
        <authorList>
            <person name="Fan W."/>
            <person name="Wang S."/>
            <person name="Wang H."/>
            <person name="Wang A."/>
            <person name="Jiang F."/>
            <person name="Liu H."/>
            <person name="Zhao H."/>
            <person name="Xu D."/>
            <person name="Zhang Y."/>
        </authorList>
    </citation>
    <scope>NUCLEOTIDE SEQUENCE [LARGE SCALE GENOMIC DNA]</scope>
    <source>
        <strain evidence="2">cv. Punajuju</strain>
    </source>
</reference>
<keyword evidence="2" id="KW-1185">Reference proteome</keyword>